<organism evidence="2 3">
    <name type="scientific">Haemophilus parainfluenzae</name>
    <dbReference type="NCBI Taxonomy" id="729"/>
    <lineage>
        <taxon>Bacteria</taxon>
        <taxon>Pseudomonadati</taxon>
        <taxon>Pseudomonadota</taxon>
        <taxon>Gammaproteobacteria</taxon>
        <taxon>Pasteurellales</taxon>
        <taxon>Pasteurellaceae</taxon>
        <taxon>Haemophilus</taxon>
    </lineage>
</organism>
<dbReference type="Proteomes" id="UP000254186">
    <property type="component" value="Unassembled WGS sequence"/>
</dbReference>
<proteinExistence type="predicted"/>
<gene>
    <name evidence="2" type="ORF">NCTC10672_01471</name>
</gene>
<sequence length="270" mass="30704">MNIIVTGANGYIGRNIVKTLLNKGHQVTAMLFDGETPHPFLEGANLFYGNIFALSQDEKCDLVKNAEYLLHLAWQAGFNHRDSSHLANVMKHYEFLTSIAELGIKNISVAGTMHEVGYFVGAIDENTPCNPRNPYGIAKNFLRQAMFDFASVTPELNLQWLRFYYITGDDRFSNSIFTKILKAEDEGQEFFPLNSGEMLYDFVDITELSAQIEERILSKERGIFNCCSGKPKSLRTAVEEFITEHNLKIKPKYNVFPARTYDSMATWGKR</sequence>
<dbReference type="EMBL" id="UGHY01000002">
    <property type="protein sequence ID" value="STP05507.1"/>
    <property type="molecule type" value="Genomic_DNA"/>
</dbReference>
<name>A0A377JIX5_HAEPA</name>
<evidence type="ECO:0000313" key="3">
    <source>
        <dbReference type="Proteomes" id="UP000254186"/>
    </source>
</evidence>
<dbReference type="InterPro" id="IPR001509">
    <property type="entry name" value="Epimerase_deHydtase"/>
</dbReference>
<dbReference type="RefSeq" id="WP_115180296.1">
    <property type="nucleotide sequence ID" value="NZ_UGHY01000002.1"/>
</dbReference>
<dbReference type="Pfam" id="PF01370">
    <property type="entry name" value="Epimerase"/>
    <property type="match status" value="1"/>
</dbReference>
<reference evidence="2 3" key="1">
    <citation type="submission" date="2018-06" db="EMBL/GenBank/DDBJ databases">
        <authorList>
            <consortium name="Pathogen Informatics"/>
            <person name="Doyle S."/>
        </authorList>
    </citation>
    <scope>NUCLEOTIDE SEQUENCE [LARGE SCALE GENOMIC DNA]</scope>
    <source>
        <strain evidence="2 3">NCTC10672</strain>
    </source>
</reference>
<feature type="domain" description="NAD-dependent epimerase/dehydratase" evidence="1">
    <location>
        <begin position="3"/>
        <end position="208"/>
    </location>
</feature>
<dbReference type="PANTHER" id="PTHR43245">
    <property type="entry name" value="BIFUNCTIONAL POLYMYXIN RESISTANCE PROTEIN ARNA"/>
    <property type="match status" value="1"/>
</dbReference>
<dbReference type="AlphaFoldDB" id="A0A377JIX5"/>
<dbReference type="Gene3D" id="3.40.50.720">
    <property type="entry name" value="NAD(P)-binding Rossmann-like Domain"/>
    <property type="match status" value="1"/>
</dbReference>
<accession>A0A377JIX5</accession>
<dbReference type="InterPro" id="IPR050177">
    <property type="entry name" value="Lipid_A_modif_metabolic_enz"/>
</dbReference>
<evidence type="ECO:0000313" key="2">
    <source>
        <dbReference type="EMBL" id="STP05507.1"/>
    </source>
</evidence>
<dbReference type="SUPFAM" id="SSF51735">
    <property type="entry name" value="NAD(P)-binding Rossmann-fold domains"/>
    <property type="match status" value="1"/>
</dbReference>
<evidence type="ECO:0000259" key="1">
    <source>
        <dbReference type="Pfam" id="PF01370"/>
    </source>
</evidence>
<protein>
    <submittedName>
        <fullName evidence="2">NADH-flavin reductase</fullName>
    </submittedName>
</protein>
<dbReference type="PANTHER" id="PTHR43245:SF13">
    <property type="entry name" value="UDP-D-APIOSE_UDP-D-XYLOSE SYNTHASE 2"/>
    <property type="match status" value="1"/>
</dbReference>
<dbReference type="InterPro" id="IPR036291">
    <property type="entry name" value="NAD(P)-bd_dom_sf"/>
</dbReference>